<accession>A0ABR6EHE2</accession>
<evidence type="ECO:0000256" key="2">
    <source>
        <dbReference type="ARBA" id="ARBA00022741"/>
    </source>
</evidence>
<dbReference type="PANTHER" id="PTHR24220:SF685">
    <property type="entry name" value="ABC TRANSPORTER RELATED"/>
    <property type="match status" value="1"/>
</dbReference>
<dbReference type="PROSITE" id="PS50893">
    <property type="entry name" value="ABC_TRANSPORTER_2"/>
    <property type="match status" value="1"/>
</dbReference>
<dbReference type="InterPro" id="IPR017911">
    <property type="entry name" value="MacB-like_ATP-bd"/>
</dbReference>
<dbReference type="InterPro" id="IPR015854">
    <property type="entry name" value="ABC_transpr_LolD-like"/>
</dbReference>
<evidence type="ECO:0000259" key="4">
    <source>
        <dbReference type="PROSITE" id="PS50893"/>
    </source>
</evidence>
<gene>
    <name evidence="5" type="ORF">GL263_14390</name>
</gene>
<dbReference type="SUPFAM" id="SSF52540">
    <property type="entry name" value="P-loop containing nucleoside triphosphate hydrolases"/>
    <property type="match status" value="1"/>
</dbReference>
<dbReference type="Pfam" id="PF00005">
    <property type="entry name" value="ABC_tran"/>
    <property type="match status" value="1"/>
</dbReference>
<dbReference type="RefSeq" id="WP_182856097.1">
    <property type="nucleotide sequence ID" value="NZ_WMLF01000190.1"/>
</dbReference>
<feature type="domain" description="ABC transporter" evidence="4">
    <location>
        <begin position="13"/>
        <end position="236"/>
    </location>
</feature>
<evidence type="ECO:0000256" key="3">
    <source>
        <dbReference type="ARBA" id="ARBA00022840"/>
    </source>
</evidence>
<keyword evidence="3 5" id="KW-0067">ATP-binding</keyword>
<dbReference type="EMBL" id="WMLF01000190">
    <property type="protein sequence ID" value="MBB1244747.1"/>
    <property type="molecule type" value="Genomic_DNA"/>
</dbReference>
<dbReference type="SMART" id="SM00382">
    <property type="entry name" value="AAA"/>
    <property type="match status" value="1"/>
</dbReference>
<keyword evidence="1" id="KW-0813">Transport</keyword>
<reference evidence="6" key="1">
    <citation type="journal article" date="2020" name="Syst. Appl. Microbiol.">
        <title>Streptomyces alkaliterrae sp. nov., isolated from an alkaline soil, and emended descriptions of Streptomyces alkaliphilus, Streptomyces calidiresistens and Streptomyces durbertensis.</title>
        <authorList>
            <person name="Swiecimska M."/>
            <person name="Golinska P."/>
            <person name="Nouioui I."/>
            <person name="Wypij M."/>
            <person name="Rai M."/>
            <person name="Sangal V."/>
            <person name="Goodfellow M."/>
        </authorList>
    </citation>
    <scope>NUCLEOTIDE SEQUENCE [LARGE SCALE GENOMIC DNA]</scope>
    <source>
        <strain evidence="6">DSM 104538</strain>
    </source>
</reference>
<evidence type="ECO:0000313" key="6">
    <source>
        <dbReference type="Proteomes" id="UP000766698"/>
    </source>
</evidence>
<comment type="caution">
    <text evidence="5">The sequence shown here is derived from an EMBL/GenBank/DDBJ whole genome shotgun (WGS) entry which is preliminary data.</text>
</comment>
<name>A0ABR6EHE2_9ACTN</name>
<sequence length="236" mass="24705">MTSSTTGGAGALLTATALRKTYGTTSALDGADFSINPGEIVAVMGPSGSGKSTLLHCLAGIVTPDEGTVHYRGHELSAMSDAERSALRRGDFGFVFQFGQLVPELTCVENVALPLRLTGVDRKTAEAKAVEWLARLEVDTVRGKRPGQVSGGQGQRVAIARALVATPRVLFADEPTGALDSLNGERVMELLTEAARETRAAVVLVTHESRVAAYSDREVVVRDGKARDLAGMAGAA</sequence>
<organism evidence="5 6">
    <name type="scientific">Streptomyces durbertensis</name>
    <dbReference type="NCBI Taxonomy" id="2448886"/>
    <lineage>
        <taxon>Bacteria</taxon>
        <taxon>Bacillati</taxon>
        <taxon>Actinomycetota</taxon>
        <taxon>Actinomycetes</taxon>
        <taxon>Kitasatosporales</taxon>
        <taxon>Streptomycetaceae</taxon>
        <taxon>Streptomyces</taxon>
    </lineage>
</organism>
<keyword evidence="2" id="KW-0547">Nucleotide-binding</keyword>
<proteinExistence type="predicted"/>
<dbReference type="GO" id="GO:0005524">
    <property type="term" value="F:ATP binding"/>
    <property type="evidence" value="ECO:0007669"/>
    <property type="project" value="UniProtKB-KW"/>
</dbReference>
<dbReference type="InterPro" id="IPR003439">
    <property type="entry name" value="ABC_transporter-like_ATP-bd"/>
</dbReference>
<evidence type="ECO:0000256" key="1">
    <source>
        <dbReference type="ARBA" id="ARBA00022448"/>
    </source>
</evidence>
<protein>
    <submittedName>
        <fullName evidence="5">ABC transporter ATP-binding protein</fullName>
    </submittedName>
</protein>
<keyword evidence="6" id="KW-1185">Reference proteome</keyword>
<dbReference type="Gene3D" id="3.40.50.300">
    <property type="entry name" value="P-loop containing nucleotide triphosphate hydrolases"/>
    <property type="match status" value="1"/>
</dbReference>
<dbReference type="Proteomes" id="UP000766698">
    <property type="component" value="Unassembled WGS sequence"/>
</dbReference>
<dbReference type="InterPro" id="IPR027417">
    <property type="entry name" value="P-loop_NTPase"/>
</dbReference>
<evidence type="ECO:0000313" key="5">
    <source>
        <dbReference type="EMBL" id="MBB1244747.1"/>
    </source>
</evidence>
<dbReference type="InterPro" id="IPR003593">
    <property type="entry name" value="AAA+_ATPase"/>
</dbReference>
<dbReference type="CDD" id="cd03255">
    <property type="entry name" value="ABC_MJ0796_LolCDE_FtsE"/>
    <property type="match status" value="1"/>
</dbReference>
<dbReference type="PANTHER" id="PTHR24220">
    <property type="entry name" value="IMPORT ATP-BINDING PROTEIN"/>
    <property type="match status" value="1"/>
</dbReference>